<feature type="chain" id="PRO_5032690106" evidence="5">
    <location>
        <begin position="23"/>
        <end position="319"/>
    </location>
</feature>
<dbReference type="CDD" id="cd07023">
    <property type="entry name" value="S49_Sppa_N_C"/>
    <property type="match status" value="1"/>
</dbReference>
<dbReference type="PROSITE" id="PS51257">
    <property type="entry name" value="PROKAR_LIPOPROTEIN"/>
    <property type="match status" value="1"/>
</dbReference>
<dbReference type="GO" id="GO:0008236">
    <property type="term" value="F:serine-type peptidase activity"/>
    <property type="evidence" value="ECO:0007669"/>
    <property type="project" value="UniProtKB-KW"/>
</dbReference>
<proteinExistence type="inferred from homology"/>
<dbReference type="Gene3D" id="3.90.226.10">
    <property type="entry name" value="2-enoyl-CoA Hydratase, Chain A, domain 1"/>
    <property type="match status" value="1"/>
</dbReference>
<feature type="domain" description="Peptidase S49" evidence="6">
    <location>
        <begin position="118"/>
        <end position="267"/>
    </location>
</feature>
<dbReference type="InterPro" id="IPR029045">
    <property type="entry name" value="ClpP/crotonase-like_dom_sf"/>
</dbReference>
<evidence type="ECO:0000313" key="7">
    <source>
        <dbReference type="EMBL" id="HEN42836.1"/>
    </source>
</evidence>
<dbReference type="SUPFAM" id="SSF52096">
    <property type="entry name" value="ClpP/crotonase"/>
    <property type="match status" value="1"/>
</dbReference>
<evidence type="ECO:0000256" key="2">
    <source>
        <dbReference type="ARBA" id="ARBA00022670"/>
    </source>
</evidence>
<keyword evidence="3" id="KW-0378">Hydrolase</keyword>
<evidence type="ECO:0000256" key="3">
    <source>
        <dbReference type="ARBA" id="ARBA00022801"/>
    </source>
</evidence>
<comment type="caution">
    <text evidence="7">The sequence shown here is derived from an EMBL/GenBank/DDBJ whole genome shotgun (WGS) entry which is preliminary data.</text>
</comment>
<keyword evidence="4" id="KW-0720">Serine protease</keyword>
<accession>A0A831XM63</accession>
<evidence type="ECO:0000259" key="6">
    <source>
        <dbReference type="Pfam" id="PF01343"/>
    </source>
</evidence>
<reference evidence="7" key="1">
    <citation type="journal article" date="2020" name="mSystems">
        <title>Genome- and Community-Level Interaction Insights into Carbon Utilization and Element Cycling Functions of Hydrothermarchaeota in Hydrothermal Sediment.</title>
        <authorList>
            <person name="Zhou Z."/>
            <person name="Liu Y."/>
            <person name="Xu W."/>
            <person name="Pan J."/>
            <person name="Luo Z.H."/>
            <person name="Li M."/>
        </authorList>
    </citation>
    <scope>NUCLEOTIDE SEQUENCE [LARGE SCALE GENOMIC DNA]</scope>
    <source>
        <strain evidence="7">SpSt-349</strain>
    </source>
</reference>
<dbReference type="AlphaFoldDB" id="A0A831XM63"/>
<evidence type="ECO:0000256" key="1">
    <source>
        <dbReference type="ARBA" id="ARBA00008683"/>
    </source>
</evidence>
<dbReference type="InterPro" id="IPR004635">
    <property type="entry name" value="Pept_S49_SppA"/>
</dbReference>
<keyword evidence="5" id="KW-0732">Signal</keyword>
<dbReference type="PANTHER" id="PTHR42987">
    <property type="entry name" value="PEPTIDASE S49"/>
    <property type="match status" value="1"/>
</dbReference>
<dbReference type="PANTHER" id="PTHR42987:SF6">
    <property type="entry name" value="PROTEINASE IV"/>
    <property type="match status" value="1"/>
</dbReference>
<organism evidence="7">
    <name type="scientific">Geobacter metallireducens</name>
    <dbReference type="NCBI Taxonomy" id="28232"/>
    <lineage>
        <taxon>Bacteria</taxon>
        <taxon>Pseudomonadati</taxon>
        <taxon>Thermodesulfobacteriota</taxon>
        <taxon>Desulfuromonadia</taxon>
        <taxon>Geobacterales</taxon>
        <taxon>Geobacteraceae</taxon>
        <taxon>Geobacter</taxon>
    </lineage>
</organism>
<protein>
    <submittedName>
        <fullName evidence="7">Signal peptide peptidase SppA</fullName>
    </submittedName>
</protein>
<dbReference type="GO" id="GO:0006508">
    <property type="term" value="P:proteolysis"/>
    <property type="evidence" value="ECO:0007669"/>
    <property type="project" value="UniProtKB-KW"/>
</dbReference>
<feature type="signal peptide" evidence="5">
    <location>
        <begin position="1"/>
        <end position="22"/>
    </location>
</feature>
<sequence>MRITAFLLISLAAALLAGCAYVDVPFMKAPQPLAEQVLEGEGAKKLLIIDISGTIGEQAKGGTLLGEGKPSAVSLVRESLKKAERDPKVAGLILRINSPGGTVTASDIIRHDIAEFRKRRNLPVSACIMGIGASGGYYVATAADDITAHPTAVTGSIGVLLLTFNVEGLLGKIGVEEKTIKSGERKDLLSPFRRATPDEERLVQGIINQFQGRFVEMILGRPGNRLAREELLPLADGRVFSAGDALKAGLIDRIGYLDDVIASLRERVGDPDARVVTYYRPGSYKGSIYAESAEEGSMTELLGGFEATGGGRFMYLWKP</sequence>
<dbReference type="NCBIfam" id="TIGR00706">
    <property type="entry name" value="SppA_dom"/>
    <property type="match status" value="1"/>
</dbReference>
<name>A0A831XM63_GEOME</name>
<evidence type="ECO:0000256" key="4">
    <source>
        <dbReference type="ARBA" id="ARBA00022825"/>
    </source>
</evidence>
<gene>
    <name evidence="7" type="primary">sppA</name>
    <name evidence="7" type="ORF">ENQ87_10775</name>
</gene>
<keyword evidence="2" id="KW-0645">Protease</keyword>
<comment type="similarity">
    <text evidence="1">Belongs to the peptidase S49 family.</text>
</comment>
<dbReference type="InterPro" id="IPR002142">
    <property type="entry name" value="Peptidase_S49"/>
</dbReference>
<dbReference type="InterPro" id="IPR047272">
    <property type="entry name" value="S49_SppA_C"/>
</dbReference>
<dbReference type="Gene3D" id="6.20.330.10">
    <property type="match status" value="1"/>
</dbReference>
<evidence type="ECO:0000256" key="5">
    <source>
        <dbReference type="SAM" id="SignalP"/>
    </source>
</evidence>
<dbReference type="EMBL" id="DSOV01000046">
    <property type="protein sequence ID" value="HEN42836.1"/>
    <property type="molecule type" value="Genomic_DNA"/>
</dbReference>
<dbReference type="Pfam" id="PF01343">
    <property type="entry name" value="Peptidase_S49"/>
    <property type="match status" value="1"/>
</dbReference>